<protein>
    <recommendedName>
        <fullName evidence="1">DOP1-like C-terminal domain-containing protein</fullName>
    </recommendedName>
</protein>
<dbReference type="InterPro" id="IPR056457">
    <property type="entry name" value="DOP1_C"/>
</dbReference>
<dbReference type="EMBL" id="KB909707">
    <property type="protein sequence ID" value="EOB11807.1"/>
    <property type="molecule type" value="Genomic_DNA"/>
</dbReference>
<dbReference type="STRING" id="578461.R0KNR0"/>
<keyword evidence="3" id="KW-1185">Reference proteome</keyword>
<dbReference type="GO" id="GO:0006895">
    <property type="term" value="P:Golgi to endosome transport"/>
    <property type="evidence" value="ECO:0007669"/>
    <property type="project" value="InterPro"/>
</dbReference>
<name>R0KNR0_NOSB1</name>
<dbReference type="AlphaFoldDB" id="R0KNR0"/>
<dbReference type="GO" id="GO:0005802">
    <property type="term" value="C:trans-Golgi network"/>
    <property type="evidence" value="ECO:0007669"/>
    <property type="project" value="TreeGrafter"/>
</dbReference>
<feature type="domain" description="DOP1-like C-terminal" evidence="1">
    <location>
        <begin position="164"/>
        <end position="373"/>
    </location>
</feature>
<gene>
    <name evidence="2" type="ORF">NBO_800gi001</name>
</gene>
<dbReference type="Pfam" id="PF24598">
    <property type="entry name" value="DOP1_C"/>
    <property type="match status" value="1"/>
</dbReference>
<dbReference type="PANTHER" id="PTHR14042:SF24">
    <property type="entry name" value="PROTEIN DOPEY-1 HOMOLOG"/>
    <property type="match status" value="1"/>
</dbReference>
<reference evidence="2 3" key="1">
    <citation type="journal article" date="2013" name="BMC Genomics">
        <title>Comparative genomics of parasitic silkworm microsporidia reveal an association between genome expansion and host adaptation.</title>
        <authorList>
            <person name="Pan G."/>
            <person name="Xu J."/>
            <person name="Li T."/>
            <person name="Xia Q."/>
            <person name="Liu S.L."/>
            <person name="Zhang G."/>
            <person name="Li S."/>
            <person name="Li C."/>
            <person name="Liu H."/>
            <person name="Yang L."/>
            <person name="Liu T."/>
            <person name="Zhang X."/>
            <person name="Wu Z."/>
            <person name="Fan W."/>
            <person name="Dang X."/>
            <person name="Xiang H."/>
            <person name="Tao M."/>
            <person name="Li Y."/>
            <person name="Hu J."/>
            <person name="Li Z."/>
            <person name="Lin L."/>
            <person name="Luo J."/>
            <person name="Geng L."/>
            <person name="Wang L."/>
            <person name="Long M."/>
            <person name="Wan Y."/>
            <person name="He N."/>
            <person name="Zhang Z."/>
            <person name="Lu C."/>
            <person name="Keeling P.J."/>
            <person name="Wang J."/>
            <person name="Xiang Z."/>
            <person name="Zhou Z."/>
        </authorList>
    </citation>
    <scope>NUCLEOTIDE SEQUENCE [LARGE SCALE GENOMIC DNA]</scope>
    <source>
        <strain evidence="3">CQ1 / CVCC 102059</strain>
    </source>
</reference>
<sequence>MDVKIKAVVETASLIYSKLSGYFIEHLISLPFQKKLIKDLDFKINLFSNILASYSGNYEKVFNFMVEFYKILTKEEKIEAYASSKQTLFQIINYRSETYASTLLFLLLVFSEQKVGSEEVSSFLTIIYQTISFIQKNLDNRRAVDRSAFPQYLKLMSFLSNVDYVERIKSANQTYIGFLTELLKHNDRLVSTSALNEILRLSNNKSINESMWAKDFMDYFNNPDFFSFNVEQKSNLIGKIADWKVEVIDDLLARLNSSFFASQASDINTKSSVLLRMSFLIFSASYDKYNSFNIKLIEIVPNLIQHSSYKIRKNILFLVRIMLYKIEHTRLSTLFPILFTELLMIIRNINSEDRETVSESIKLLDMIFLLNTQQVYEFKNILSNKNTNLEDKKNKLIFNKTTDELDHKIDFKNRPEVIKNRRLFLTTVNPTILEI</sequence>
<evidence type="ECO:0000259" key="1">
    <source>
        <dbReference type="Pfam" id="PF24598"/>
    </source>
</evidence>
<dbReference type="VEuPathDB" id="MicrosporidiaDB:NBO_800gi001"/>
<dbReference type="InterPro" id="IPR040314">
    <property type="entry name" value="DOP1"/>
</dbReference>
<dbReference type="InterPro" id="IPR016024">
    <property type="entry name" value="ARM-type_fold"/>
</dbReference>
<proteinExistence type="predicted"/>
<dbReference type="PANTHER" id="PTHR14042">
    <property type="entry name" value="DOPEY-RELATED"/>
    <property type="match status" value="1"/>
</dbReference>
<dbReference type="Proteomes" id="UP000016927">
    <property type="component" value="Unassembled WGS sequence"/>
</dbReference>
<dbReference type="GO" id="GO:0005829">
    <property type="term" value="C:cytosol"/>
    <property type="evidence" value="ECO:0007669"/>
    <property type="project" value="GOC"/>
</dbReference>
<dbReference type="GO" id="GO:0005768">
    <property type="term" value="C:endosome"/>
    <property type="evidence" value="ECO:0007669"/>
    <property type="project" value="TreeGrafter"/>
</dbReference>
<dbReference type="OrthoDB" id="297643at2759"/>
<dbReference type="HOGENOM" id="CLU_631005_0_0_1"/>
<dbReference type="SUPFAM" id="SSF48371">
    <property type="entry name" value="ARM repeat"/>
    <property type="match status" value="1"/>
</dbReference>
<accession>R0KNR0</accession>
<organism evidence="2 3">
    <name type="scientific">Nosema bombycis (strain CQ1 / CVCC 102059)</name>
    <name type="common">Microsporidian parasite</name>
    <name type="synonym">Pebrine of silkworm</name>
    <dbReference type="NCBI Taxonomy" id="578461"/>
    <lineage>
        <taxon>Eukaryota</taxon>
        <taxon>Fungi</taxon>
        <taxon>Fungi incertae sedis</taxon>
        <taxon>Microsporidia</taxon>
        <taxon>Nosematidae</taxon>
        <taxon>Nosema</taxon>
    </lineage>
</organism>
<feature type="non-terminal residue" evidence="2">
    <location>
        <position position="435"/>
    </location>
</feature>
<evidence type="ECO:0000313" key="2">
    <source>
        <dbReference type="EMBL" id="EOB11807.1"/>
    </source>
</evidence>
<evidence type="ECO:0000313" key="3">
    <source>
        <dbReference type="Proteomes" id="UP000016927"/>
    </source>
</evidence>